<feature type="transmembrane region" description="Helical" evidence="2">
    <location>
        <begin position="327"/>
        <end position="346"/>
    </location>
</feature>
<dbReference type="AlphaFoldDB" id="A0A2W5TX10"/>
<feature type="transmembrane region" description="Helical" evidence="2">
    <location>
        <begin position="88"/>
        <end position="111"/>
    </location>
</feature>
<feature type="transmembrane region" description="Helical" evidence="2">
    <location>
        <begin position="131"/>
        <end position="154"/>
    </location>
</feature>
<feature type="compositionally biased region" description="Pro residues" evidence="1">
    <location>
        <begin position="67"/>
        <end position="79"/>
    </location>
</feature>
<feature type="region of interest" description="Disordered" evidence="1">
    <location>
        <begin position="1"/>
        <end position="23"/>
    </location>
</feature>
<dbReference type="GO" id="GO:0004175">
    <property type="term" value="F:endopeptidase activity"/>
    <property type="evidence" value="ECO:0007669"/>
    <property type="project" value="UniProtKB-ARBA"/>
</dbReference>
<feature type="transmembrane region" description="Helical" evidence="2">
    <location>
        <begin position="216"/>
        <end position="240"/>
    </location>
</feature>
<accession>A0A2W5TX10</accession>
<keyword evidence="2" id="KW-0812">Transmembrane</keyword>
<name>A0A2W5TX10_9BACT</name>
<dbReference type="GO" id="GO:0080120">
    <property type="term" value="P:CAAX-box protein maturation"/>
    <property type="evidence" value="ECO:0007669"/>
    <property type="project" value="UniProtKB-ARBA"/>
</dbReference>
<dbReference type="PANTHER" id="PTHR36435:SF1">
    <property type="entry name" value="CAAX AMINO TERMINAL PROTEASE FAMILY PROTEIN"/>
    <property type="match status" value="1"/>
</dbReference>
<proteinExistence type="predicted"/>
<organism evidence="4 5">
    <name type="scientific">Archangium gephyra</name>
    <dbReference type="NCBI Taxonomy" id="48"/>
    <lineage>
        <taxon>Bacteria</taxon>
        <taxon>Pseudomonadati</taxon>
        <taxon>Myxococcota</taxon>
        <taxon>Myxococcia</taxon>
        <taxon>Myxococcales</taxon>
        <taxon>Cystobacterineae</taxon>
        <taxon>Archangiaceae</taxon>
        <taxon>Archangium</taxon>
    </lineage>
</organism>
<evidence type="ECO:0000259" key="3">
    <source>
        <dbReference type="Pfam" id="PF02517"/>
    </source>
</evidence>
<keyword evidence="2" id="KW-0472">Membrane</keyword>
<feature type="region of interest" description="Disordered" evidence="1">
    <location>
        <begin position="56"/>
        <end position="79"/>
    </location>
</feature>
<keyword evidence="2" id="KW-1133">Transmembrane helix</keyword>
<reference evidence="4 5" key="1">
    <citation type="submission" date="2017-08" db="EMBL/GenBank/DDBJ databases">
        <title>Infants hospitalized years apart are colonized by the same room-sourced microbial strains.</title>
        <authorList>
            <person name="Brooks B."/>
            <person name="Olm M.R."/>
            <person name="Firek B.A."/>
            <person name="Baker R."/>
            <person name="Thomas B.C."/>
            <person name="Morowitz M.J."/>
            <person name="Banfield J.F."/>
        </authorList>
    </citation>
    <scope>NUCLEOTIDE SEQUENCE [LARGE SCALE GENOMIC DNA]</scope>
    <source>
        <strain evidence="4">S2_003_000_R2_14</strain>
    </source>
</reference>
<evidence type="ECO:0000256" key="1">
    <source>
        <dbReference type="SAM" id="MobiDB-lite"/>
    </source>
</evidence>
<feature type="domain" description="CAAX prenyl protease 2/Lysostaphin resistance protein A-like" evidence="3">
    <location>
        <begin position="220"/>
        <end position="307"/>
    </location>
</feature>
<evidence type="ECO:0000313" key="4">
    <source>
        <dbReference type="EMBL" id="PZR18677.1"/>
    </source>
</evidence>
<dbReference type="PANTHER" id="PTHR36435">
    <property type="entry name" value="SLR1288 PROTEIN"/>
    <property type="match status" value="1"/>
</dbReference>
<evidence type="ECO:0000313" key="5">
    <source>
        <dbReference type="Proteomes" id="UP000249061"/>
    </source>
</evidence>
<evidence type="ECO:0000256" key="2">
    <source>
        <dbReference type="SAM" id="Phobius"/>
    </source>
</evidence>
<dbReference type="Pfam" id="PF02517">
    <property type="entry name" value="Rce1-like"/>
    <property type="match status" value="1"/>
</dbReference>
<feature type="transmembrane region" description="Helical" evidence="2">
    <location>
        <begin position="175"/>
        <end position="196"/>
    </location>
</feature>
<gene>
    <name evidence="4" type="ORF">DI536_02000</name>
</gene>
<feature type="transmembrane region" description="Helical" evidence="2">
    <location>
        <begin position="252"/>
        <end position="270"/>
    </location>
</feature>
<dbReference type="EMBL" id="QFQP01000001">
    <property type="protein sequence ID" value="PZR18677.1"/>
    <property type="molecule type" value="Genomic_DNA"/>
</dbReference>
<dbReference type="InterPro" id="IPR052710">
    <property type="entry name" value="CAAX_protease"/>
</dbReference>
<sequence>MPERWSSGRRRHHARSHRRAPDVEAMSAAGNVFGFRREASDDVVIVAFARRIHTHDMEEQGESAAPPVEPVVPAAPPEPPPPTVWQSFVTLALSLVFVLGSGVVIAIGLMLNNARQGIKVSPLDLMTSPRVIVASAFVTQVALFISVRFFPVLLKDVGPDGWLARVRWEASRLHLGRVVLAWLGTLATGSLATYILEPLRQASDILTRFAEVARNASPVLFAMLLLVGAIAPGIAEELMFRGLLQTRFIQRWGPVAGIATTALLFGAYHFDIRQGLAAMAMGWWIGWLAWRDGSIVNVAFGHMLNNGTAFLLSRFTPQVEAHERSPAVFFAALFLLLACIAAGTFINKQPKEVAA</sequence>
<dbReference type="InterPro" id="IPR003675">
    <property type="entry name" value="Rce1/LyrA-like_dom"/>
</dbReference>
<dbReference type="Proteomes" id="UP000249061">
    <property type="component" value="Unassembled WGS sequence"/>
</dbReference>
<protein>
    <recommendedName>
        <fullName evidence="3">CAAX prenyl protease 2/Lysostaphin resistance protein A-like domain-containing protein</fullName>
    </recommendedName>
</protein>
<feature type="compositionally biased region" description="Basic residues" evidence="1">
    <location>
        <begin position="7"/>
        <end position="18"/>
    </location>
</feature>
<comment type="caution">
    <text evidence="4">The sequence shown here is derived from an EMBL/GenBank/DDBJ whole genome shotgun (WGS) entry which is preliminary data.</text>
</comment>